<feature type="non-terminal residue" evidence="1">
    <location>
        <position position="342"/>
    </location>
</feature>
<dbReference type="InterPro" id="IPR013783">
    <property type="entry name" value="Ig-like_fold"/>
</dbReference>
<dbReference type="Gene3D" id="2.60.40.10">
    <property type="entry name" value="Immunoglobulins"/>
    <property type="match status" value="1"/>
</dbReference>
<protein>
    <recommendedName>
        <fullName evidence="2">Fibronectin type-III domain-containing protein</fullName>
    </recommendedName>
</protein>
<dbReference type="SUPFAM" id="SSF49265">
    <property type="entry name" value="Fibronectin type III"/>
    <property type="match status" value="1"/>
</dbReference>
<name>A0A381WAS4_9ZZZZ</name>
<proteinExistence type="predicted"/>
<dbReference type="EMBL" id="UINC01011214">
    <property type="protein sequence ID" value="SVA49595.1"/>
    <property type="molecule type" value="Genomic_DNA"/>
</dbReference>
<dbReference type="InterPro" id="IPR036116">
    <property type="entry name" value="FN3_sf"/>
</dbReference>
<gene>
    <name evidence="1" type="ORF">METZ01_LOCUS102449</name>
</gene>
<dbReference type="InterPro" id="IPR003961">
    <property type="entry name" value="FN3_dom"/>
</dbReference>
<evidence type="ECO:0008006" key="2">
    <source>
        <dbReference type="Google" id="ProtNLM"/>
    </source>
</evidence>
<evidence type="ECO:0000313" key="1">
    <source>
        <dbReference type="EMBL" id="SVA49595.1"/>
    </source>
</evidence>
<dbReference type="CDD" id="cd00063">
    <property type="entry name" value="FN3"/>
    <property type="match status" value="1"/>
</dbReference>
<organism evidence="1">
    <name type="scientific">marine metagenome</name>
    <dbReference type="NCBI Taxonomy" id="408172"/>
    <lineage>
        <taxon>unclassified sequences</taxon>
        <taxon>metagenomes</taxon>
        <taxon>ecological metagenomes</taxon>
    </lineage>
</organism>
<accession>A0A381WAS4</accession>
<dbReference type="AlphaFoldDB" id="A0A381WAS4"/>
<reference evidence="1" key="1">
    <citation type="submission" date="2018-05" db="EMBL/GenBank/DDBJ databases">
        <authorList>
            <person name="Lanie J.A."/>
            <person name="Ng W.-L."/>
            <person name="Kazmierczak K.M."/>
            <person name="Andrzejewski T.M."/>
            <person name="Davidsen T.M."/>
            <person name="Wayne K.J."/>
            <person name="Tettelin H."/>
            <person name="Glass J.I."/>
            <person name="Rusch D."/>
            <person name="Podicherti R."/>
            <person name="Tsui H.-C.T."/>
            <person name="Winkler M.E."/>
        </authorList>
    </citation>
    <scope>NUCLEOTIDE SEQUENCE</scope>
</reference>
<sequence>MLTLISFLFFLNAGITAQEICPAENIAVLGGDEQNIVMWDEPLNPFTILLTIEVVTDTWQGETSWDLVDMSTGELVASIAQGDLTEANTSYTWDFDIPHGTYSFTIYDSFGDGIYAPGGFALYLDGEAIFSNIGDGWGPQVTEETIEFNTNEGRFAVTNNSFVDPIPLDKGSNYDLGWQEGMALTGPILVESGSFNVSRDVPVECGTFTHYVVYSGDGTQLVTTTELEYTHENLTNGTEYCYYVTVVYDEGTSDPTENSCGTPADWVAEAPTNLMSFPGDEEMVLVWQAPGGGGGGTQGDVIENPFVVTGLPFEVTGTTDGFNDDYDEICPFSGSTSNDVVY</sequence>